<dbReference type="InterPro" id="IPR036775">
    <property type="entry name" value="DNA_pol_Y-fam_lit_finger_sf"/>
</dbReference>
<comment type="caution">
    <text evidence="12">The sequence shown here is derived from an EMBL/GenBank/DDBJ whole genome shotgun (WGS) entry which is preliminary data.</text>
</comment>
<dbReference type="GO" id="GO:0046872">
    <property type="term" value="F:metal ion binding"/>
    <property type="evidence" value="ECO:0007669"/>
    <property type="project" value="UniProtKB-KW"/>
</dbReference>
<dbReference type="PANTHER" id="PTHR11076:SF33">
    <property type="entry name" value="DNA POLYMERASE KAPPA"/>
    <property type="match status" value="1"/>
</dbReference>
<evidence type="ECO:0000256" key="2">
    <source>
        <dbReference type="ARBA" id="ARBA00022679"/>
    </source>
</evidence>
<feature type="domain" description="DNA polymerase Y-family little finger" evidence="11">
    <location>
        <begin position="31"/>
        <end position="136"/>
    </location>
</feature>
<evidence type="ECO:0000256" key="6">
    <source>
        <dbReference type="ARBA" id="ARBA00022763"/>
    </source>
</evidence>
<name>A0A645D710_9ZZZZ</name>
<dbReference type="SUPFAM" id="SSF100879">
    <property type="entry name" value="Lesion bypass DNA polymerase (Y-family), little finger domain"/>
    <property type="match status" value="1"/>
</dbReference>
<dbReference type="InterPro" id="IPR017961">
    <property type="entry name" value="DNA_pol_Y-fam_little_finger"/>
</dbReference>
<keyword evidence="2 12" id="KW-0808">Transferase</keyword>
<protein>
    <recommendedName>
        <fullName evidence="1">DNA-directed DNA polymerase</fullName>
        <ecNumber evidence="1">2.7.7.7</ecNumber>
    </recommendedName>
</protein>
<evidence type="ECO:0000256" key="7">
    <source>
        <dbReference type="ARBA" id="ARBA00022842"/>
    </source>
</evidence>
<dbReference type="GO" id="GO:0003684">
    <property type="term" value="F:damaged DNA binding"/>
    <property type="evidence" value="ECO:0007669"/>
    <property type="project" value="InterPro"/>
</dbReference>
<keyword evidence="5" id="KW-0479">Metal-binding</keyword>
<keyword evidence="6" id="KW-0227">DNA damage</keyword>
<dbReference type="EMBL" id="VSSQ01032974">
    <property type="protein sequence ID" value="MPM84422.1"/>
    <property type="molecule type" value="Genomic_DNA"/>
</dbReference>
<dbReference type="EC" id="2.7.7.7" evidence="1"/>
<organism evidence="12">
    <name type="scientific">bioreactor metagenome</name>
    <dbReference type="NCBI Taxonomy" id="1076179"/>
    <lineage>
        <taxon>unclassified sequences</taxon>
        <taxon>metagenomes</taxon>
        <taxon>ecological metagenomes</taxon>
    </lineage>
</organism>
<dbReference type="GO" id="GO:0003887">
    <property type="term" value="F:DNA-directed DNA polymerase activity"/>
    <property type="evidence" value="ECO:0007669"/>
    <property type="project" value="UniProtKB-KW"/>
</dbReference>
<evidence type="ECO:0000256" key="5">
    <source>
        <dbReference type="ARBA" id="ARBA00022723"/>
    </source>
</evidence>
<evidence type="ECO:0000256" key="10">
    <source>
        <dbReference type="ARBA" id="ARBA00049244"/>
    </source>
</evidence>
<accession>A0A645D710</accession>
<dbReference type="GO" id="GO:0006260">
    <property type="term" value="P:DNA replication"/>
    <property type="evidence" value="ECO:0007669"/>
    <property type="project" value="UniProtKB-KW"/>
</dbReference>
<dbReference type="GO" id="GO:0005829">
    <property type="term" value="C:cytosol"/>
    <property type="evidence" value="ECO:0007669"/>
    <property type="project" value="TreeGrafter"/>
</dbReference>
<dbReference type="GO" id="GO:0042276">
    <property type="term" value="P:error-prone translesion synthesis"/>
    <property type="evidence" value="ECO:0007669"/>
    <property type="project" value="TreeGrafter"/>
</dbReference>
<evidence type="ECO:0000256" key="4">
    <source>
        <dbReference type="ARBA" id="ARBA00022705"/>
    </source>
</evidence>
<dbReference type="AlphaFoldDB" id="A0A645D710"/>
<evidence type="ECO:0000256" key="8">
    <source>
        <dbReference type="ARBA" id="ARBA00022932"/>
    </source>
</evidence>
<dbReference type="Pfam" id="PF11799">
    <property type="entry name" value="IMS_C"/>
    <property type="match status" value="1"/>
</dbReference>
<dbReference type="GO" id="GO:0006281">
    <property type="term" value="P:DNA repair"/>
    <property type="evidence" value="ECO:0007669"/>
    <property type="project" value="UniProtKB-KW"/>
</dbReference>
<dbReference type="InterPro" id="IPR050116">
    <property type="entry name" value="DNA_polymerase-Y"/>
</dbReference>
<keyword evidence="9" id="KW-0234">DNA repair</keyword>
<evidence type="ECO:0000259" key="11">
    <source>
        <dbReference type="Pfam" id="PF11799"/>
    </source>
</evidence>
<dbReference type="Gene3D" id="3.30.1490.100">
    <property type="entry name" value="DNA polymerase, Y-family, little finger domain"/>
    <property type="match status" value="1"/>
</dbReference>
<evidence type="ECO:0000256" key="9">
    <source>
        <dbReference type="ARBA" id="ARBA00023204"/>
    </source>
</evidence>
<evidence type="ECO:0000256" key="1">
    <source>
        <dbReference type="ARBA" id="ARBA00012417"/>
    </source>
</evidence>
<sequence>MLRKHCGNFGGDLHRLAQGLDDRPVISEHEPKSIGKEITYDIDLASPKQVEDQLFLLAGKVGWRLRRYGYSARTITVKIRFASFRTITRSKTLPDPTNFDDVIFSVAQDIWRNTAMAEGVRLIGITAANLQAGCGQMLLFSEDNDKRQAIYQTVDKLKAKFGEGIIAKGRLVNRDGS</sequence>
<dbReference type="GO" id="GO:0009432">
    <property type="term" value="P:SOS response"/>
    <property type="evidence" value="ECO:0007669"/>
    <property type="project" value="TreeGrafter"/>
</dbReference>
<keyword evidence="8" id="KW-0239">DNA-directed DNA polymerase</keyword>
<comment type="catalytic activity">
    <reaction evidence="10">
        <text>DNA(n) + a 2'-deoxyribonucleoside 5'-triphosphate = DNA(n+1) + diphosphate</text>
        <dbReference type="Rhea" id="RHEA:22508"/>
        <dbReference type="Rhea" id="RHEA-COMP:17339"/>
        <dbReference type="Rhea" id="RHEA-COMP:17340"/>
        <dbReference type="ChEBI" id="CHEBI:33019"/>
        <dbReference type="ChEBI" id="CHEBI:61560"/>
        <dbReference type="ChEBI" id="CHEBI:173112"/>
        <dbReference type="EC" id="2.7.7.7"/>
    </reaction>
</comment>
<keyword evidence="7" id="KW-0460">Magnesium</keyword>
<evidence type="ECO:0000256" key="3">
    <source>
        <dbReference type="ARBA" id="ARBA00022695"/>
    </source>
</evidence>
<reference evidence="12" key="1">
    <citation type="submission" date="2019-08" db="EMBL/GenBank/DDBJ databases">
        <authorList>
            <person name="Kucharzyk K."/>
            <person name="Murdoch R.W."/>
            <person name="Higgins S."/>
            <person name="Loffler F."/>
        </authorList>
    </citation>
    <scope>NUCLEOTIDE SEQUENCE</scope>
</reference>
<dbReference type="PANTHER" id="PTHR11076">
    <property type="entry name" value="DNA REPAIR POLYMERASE UMUC / TRANSFERASE FAMILY MEMBER"/>
    <property type="match status" value="1"/>
</dbReference>
<evidence type="ECO:0000313" key="12">
    <source>
        <dbReference type="EMBL" id="MPM84422.1"/>
    </source>
</evidence>
<dbReference type="FunFam" id="3.30.1490.100:FF:000004">
    <property type="entry name" value="DNA polymerase IV"/>
    <property type="match status" value="1"/>
</dbReference>
<gene>
    <name evidence="12" type="primary">dinB1_5</name>
    <name evidence="12" type="ORF">SDC9_131494</name>
</gene>
<keyword evidence="3 12" id="KW-0548">Nucleotidyltransferase</keyword>
<proteinExistence type="predicted"/>
<keyword evidence="4" id="KW-0235">DNA replication</keyword>